<reference evidence="1 2" key="2">
    <citation type="submission" date="2018-11" db="EMBL/GenBank/DDBJ databases">
        <authorList>
            <consortium name="Pathogen Informatics"/>
        </authorList>
    </citation>
    <scope>NUCLEOTIDE SEQUENCE [LARGE SCALE GENOMIC DNA]</scope>
</reference>
<name>A0A183DW05_9BILA</name>
<dbReference type="WBParaSite" id="GPUH_0001291001-mRNA-1">
    <property type="protein sequence ID" value="GPUH_0001291001-mRNA-1"/>
    <property type="gene ID" value="GPUH_0001291001"/>
</dbReference>
<evidence type="ECO:0000313" key="2">
    <source>
        <dbReference type="Proteomes" id="UP000271098"/>
    </source>
</evidence>
<evidence type="ECO:0000313" key="3">
    <source>
        <dbReference type="WBParaSite" id="GPUH_0001291001-mRNA-1"/>
    </source>
</evidence>
<dbReference type="EMBL" id="UYRT01079708">
    <property type="protein sequence ID" value="VDN21239.1"/>
    <property type="molecule type" value="Genomic_DNA"/>
</dbReference>
<reference evidence="3" key="1">
    <citation type="submission" date="2016-06" db="UniProtKB">
        <authorList>
            <consortium name="WormBaseParasite"/>
        </authorList>
    </citation>
    <scope>IDENTIFICATION</scope>
</reference>
<keyword evidence="2" id="KW-1185">Reference proteome</keyword>
<evidence type="ECO:0000313" key="1">
    <source>
        <dbReference type="EMBL" id="VDN21239.1"/>
    </source>
</evidence>
<dbReference type="AlphaFoldDB" id="A0A183DW05"/>
<sequence length="96" mass="10602">MRDLILRLDSDEQQWPPEVEPPAIIFAIKKADQDAIQRCSGAGGSFARLLVECTGAGQQHPEQIAHHTVGLIGQNFNKITFNAFHLVDEAVFQTCT</sequence>
<protein>
    <submittedName>
        <fullName evidence="3">Copine domain-containing protein</fullName>
    </submittedName>
</protein>
<accession>A0A183DW05</accession>
<organism evidence="3">
    <name type="scientific">Gongylonema pulchrum</name>
    <dbReference type="NCBI Taxonomy" id="637853"/>
    <lineage>
        <taxon>Eukaryota</taxon>
        <taxon>Metazoa</taxon>
        <taxon>Ecdysozoa</taxon>
        <taxon>Nematoda</taxon>
        <taxon>Chromadorea</taxon>
        <taxon>Rhabditida</taxon>
        <taxon>Spirurina</taxon>
        <taxon>Spiruromorpha</taxon>
        <taxon>Spiruroidea</taxon>
        <taxon>Gongylonematidae</taxon>
        <taxon>Gongylonema</taxon>
    </lineage>
</organism>
<dbReference type="Proteomes" id="UP000271098">
    <property type="component" value="Unassembled WGS sequence"/>
</dbReference>
<gene>
    <name evidence="1" type="ORF">GPUH_LOCUS12896</name>
</gene>
<proteinExistence type="predicted"/>